<dbReference type="InterPro" id="IPR015424">
    <property type="entry name" value="PyrdxlP-dep_Trfase"/>
</dbReference>
<dbReference type="AlphaFoldDB" id="A0A7J9PG55"/>
<protein>
    <recommendedName>
        <fullName evidence="3">dTDP-4-amino-4,6-dideoxygalactose transaminase</fullName>
    </recommendedName>
</protein>
<evidence type="ECO:0000313" key="1">
    <source>
        <dbReference type="EMBL" id="MBA2860459.1"/>
    </source>
</evidence>
<dbReference type="EMBL" id="JACDUM010000002">
    <property type="protein sequence ID" value="MBA2860459.1"/>
    <property type="molecule type" value="Genomic_DNA"/>
</dbReference>
<comment type="caution">
    <text evidence="1">The sequence shown here is derived from an EMBL/GenBank/DDBJ whole genome shotgun (WGS) entry which is preliminary data.</text>
</comment>
<evidence type="ECO:0008006" key="3">
    <source>
        <dbReference type="Google" id="ProtNLM"/>
    </source>
</evidence>
<proteinExistence type="predicted"/>
<evidence type="ECO:0000313" key="2">
    <source>
        <dbReference type="Proteomes" id="UP000568063"/>
    </source>
</evidence>
<reference evidence="1 2" key="1">
    <citation type="submission" date="2020-07" db="EMBL/GenBank/DDBJ databases">
        <title>Genomic Encyclopedia of Type Strains, Phase IV (KMG-V): Genome sequencing to study the core and pangenomes of soil and plant-associated prokaryotes.</title>
        <authorList>
            <person name="Whitman W."/>
        </authorList>
    </citation>
    <scope>NUCLEOTIDE SEQUENCE [LARGE SCALE GENOMIC DNA]</scope>
    <source>
        <strain evidence="1 2">C9</strain>
    </source>
</reference>
<gene>
    <name evidence="1" type="ORF">HNP91_001274</name>
</gene>
<dbReference type="SUPFAM" id="SSF53383">
    <property type="entry name" value="PLP-dependent transferases"/>
    <property type="match status" value="1"/>
</dbReference>
<dbReference type="RefSeq" id="WP_181521779.1">
    <property type="nucleotide sequence ID" value="NZ_JACDUM010000002.1"/>
</dbReference>
<sequence>MKEIGGYFGLDQLIKNEYHKNLIALNTGRNSLLYILRAKNIKKLYIPYYLCDSISHMLSKEEYDFEYYAINDSFYPNFDKKLNDFEYIYIVNYYGQLTNRSIRKLKEKYGQIIIDNVQSFFQRPVNGVDTIYSCRKFFGVPDGAYLSTDAKLDYELKTDISKDRMKHILGRFEENASEYYAYFQENDKNFKKTPLMKMSNLTKNIMGAIDYNYVKKVRNENYFYIADKLGSLNILNISKPDGPFAYPFYIANGIEIRKKLAEKKIYVPILWPNVLKDCKKDTLEYDYAANILPLPCDQRYSINDMNRLIDTILED</sequence>
<organism evidence="1 2">
    <name type="scientific">Methanococcus maripaludis</name>
    <name type="common">Methanococcus deltae</name>
    <dbReference type="NCBI Taxonomy" id="39152"/>
    <lineage>
        <taxon>Archaea</taxon>
        <taxon>Methanobacteriati</taxon>
        <taxon>Methanobacteriota</taxon>
        <taxon>Methanomada group</taxon>
        <taxon>Methanococci</taxon>
        <taxon>Methanococcales</taxon>
        <taxon>Methanococcaceae</taxon>
        <taxon>Methanococcus</taxon>
    </lineage>
</organism>
<dbReference type="Proteomes" id="UP000568063">
    <property type="component" value="Unassembled WGS sequence"/>
</dbReference>
<name>A0A7J9PG55_METMI</name>
<accession>A0A7J9PG55</accession>